<reference evidence="2" key="2">
    <citation type="journal article" date="2023" name="Vet. Microbiol.">
        <title>Emergence of livestock-associated Mammaliicoccus sciuri ST71 co-harbouring mecA and mecC genes in Brazil.</title>
        <authorList>
            <person name="de Moura G.S."/>
            <person name="de Carvalho E."/>
            <person name="Ramos Sanchez E.M."/>
            <person name="Sellera F.P."/>
            <person name="Marques M.F.S."/>
            <person name="Heinemann M.B."/>
            <person name="De Vliegher S."/>
            <person name="Souza F.N."/>
            <person name="Mota R.A."/>
        </authorList>
    </citation>
    <scope>NUCLEOTIDE SEQUENCE</scope>
    <source>
        <strain evidence="2">BR656</strain>
    </source>
</reference>
<keyword evidence="3" id="KW-1185">Reference proteome</keyword>
<dbReference type="Pfam" id="PF01381">
    <property type="entry name" value="HTH_3"/>
    <property type="match status" value="1"/>
</dbReference>
<organism evidence="2 3">
    <name type="scientific">Mammaliicoccus sciuri</name>
    <name type="common">Staphylococcus sciuri</name>
    <dbReference type="NCBI Taxonomy" id="1296"/>
    <lineage>
        <taxon>Bacteria</taxon>
        <taxon>Bacillati</taxon>
        <taxon>Bacillota</taxon>
        <taxon>Bacilli</taxon>
        <taxon>Bacillales</taxon>
        <taxon>Staphylococcaceae</taxon>
        <taxon>Mammaliicoccus</taxon>
    </lineage>
</organism>
<comment type="caution">
    <text evidence="2">The sequence shown here is derived from an EMBL/GenBank/DDBJ whole genome shotgun (WGS) entry which is preliminary data.</text>
</comment>
<protein>
    <submittedName>
        <fullName evidence="2">Helix-turn-helix transcriptional regulator</fullName>
    </submittedName>
</protein>
<name>A0ABT7HWM9_MAMSC</name>
<gene>
    <name evidence="2" type="ORF">OWO77_05840</name>
</gene>
<evidence type="ECO:0000313" key="2">
    <source>
        <dbReference type="EMBL" id="MDL0116494.1"/>
    </source>
</evidence>
<reference evidence="2" key="1">
    <citation type="submission" date="2022-09" db="EMBL/GenBank/DDBJ databases">
        <authorList>
            <person name="De Moura G.S."/>
            <person name="Carvalho E."/>
            <person name="Ramos Sanchez E.M."/>
            <person name="Sellera F.P."/>
            <person name="Marques M.F.S."/>
            <person name="Heinemann M.B."/>
            <person name="De Vliegher S."/>
            <person name="Souza F.N."/>
            <person name="Mota R.A."/>
        </authorList>
    </citation>
    <scope>NUCLEOTIDE SEQUENCE</scope>
    <source>
        <strain evidence="2">BR656</strain>
    </source>
</reference>
<dbReference type="Gene3D" id="1.10.260.40">
    <property type="entry name" value="lambda repressor-like DNA-binding domains"/>
    <property type="match status" value="1"/>
</dbReference>
<accession>A0ABT7HWM9</accession>
<dbReference type="SMART" id="SM00530">
    <property type="entry name" value="HTH_XRE"/>
    <property type="match status" value="1"/>
</dbReference>
<dbReference type="RefSeq" id="WP_285369496.1">
    <property type="nucleotide sequence ID" value="NZ_JAPNQM010000001.1"/>
</dbReference>
<dbReference type="SUPFAM" id="SSF47413">
    <property type="entry name" value="lambda repressor-like DNA-binding domains"/>
    <property type="match status" value="1"/>
</dbReference>
<dbReference type="EMBL" id="JAPNQM010000001">
    <property type="protein sequence ID" value="MDL0116494.1"/>
    <property type="molecule type" value="Genomic_DNA"/>
</dbReference>
<feature type="domain" description="HTH cro/C1-type" evidence="1">
    <location>
        <begin position="12"/>
        <end position="67"/>
    </location>
</feature>
<dbReference type="CDD" id="cd00093">
    <property type="entry name" value="HTH_XRE"/>
    <property type="match status" value="1"/>
</dbReference>
<evidence type="ECO:0000313" key="3">
    <source>
        <dbReference type="Proteomes" id="UP001176210"/>
    </source>
</evidence>
<dbReference type="PROSITE" id="PS50943">
    <property type="entry name" value="HTH_CROC1"/>
    <property type="match status" value="1"/>
</dbReference>
<evidence type="ECO:0000259" key="1">
    <source>
        <dbReference type="PROSITE" id="PS50943"/>
    </source>
</evidence>
<dbReference type="InterPro" id="IPR010982">
    <property type="entry name" value="Lambda_DNA-bd_dom_sf"/>
</dbReference>
<dbReference type="Proteomes" id="UP001176210">
    <property type="component" value="Unassembled WGS sequence"/>
</dbReference>
<sequence length="302" mass="35705">MDLNKEKVGSRIKSIRLSNGYTMEEFGQLIDNANKSLVSKWERGASFPNKHRIKIICEFGKCSISYLLYGSYEELIKGLINDYFENHSELDFLDKDELISKYIQEYNTRKILLFEEVRRNMKVANEEIKTSSWDLINNRDQILYDEINNTILSDLEKLFDIYTSNTGIQRLKRFKNMSNILQTNFKDDEDALSEFLTSKLNEMYKDERIVYSLESHDIIKKDVIKFYTSLLKGKFLHVLFINLPNLIGYVHDELANVLEGISYELNFNKFDGWNNLDDETKERIFNQIDEMASLLIERELRN</sequence>
<proteinExistence type="predicted"/>
<dbReference type="InterPro" id="IPR001387">
    <property type="entry name" value="Cro/C1-type_HTH"/>
</dbReference>